<keyword evidence="4" id="KW-0325">Glycoprotein</keyword>
<reference evidence="5" key="3">
    <citation type="submission" date="2025-09" db="UniProtKB">
        <authorList>
            <consortium name="Ensembl"/>
        </authorList>
    </citation>
    <scope>IDENTIFICATION</scope>
</reference>
<comment type="subcellular location">
    <subcellularLocation>
        <location evidence="1">Secreted</location>
    </subcellularLocation>
</comment>
<proteinExistence type="predicted"/>
<dbReference type="Proteomes" id="UP000694548">
    <property type="component" value="Chromosome sgr08"/>
</dbReference>
<reference evidence="5" key="1">
    <citation type="submission" date="2014-08" db="EMBL/GenBank/DDBJ databases">
        <authorList>
            <person name="Senf B."/>
            <person name="Petzold A."/>
            <person name="Downie B.R."/>
            <person name="Koch P."/>
            <person name="Platzer M."/>
        </authorList>
    </citation>
    <scope>NUCLEOTIDE SEQUENCE [LARGE SCALE GENOMIC DNA]</scope>
    <source>
        <strain evidence="5">GRZ</strain>
    </source>
</reference>
<dbReference type="GeneTree" id="ENSGT00940000166223"/>
<organism evidence="5 6">
    <name type="scientific">Nothobranchius furzeri</name>
    <name type="common">Turquoise killifish</name>
    <dbReference type="NCBI Taxonomy" id="105023"/>
    <lineage>
        <taxon>Eukaryota</taxon>
        <taxon>Metazoa</taxon>
        <taxon>Chordata</taxon>
        <taxon>Craniata</taxon>
        <taxon>Vertebrata</taxon>
        <taxon>Euteleostomi</taxon>
        <taxon>Actinopterygii</taxon>
        <taxon>Neopterygii</taxon>
        <taxon>Teleostei</taxon>
        <taxon>Neoteleostei</taxon>
        <taxon>Acanthomorphata</taxon>
        <taxon>Ovalentaria</taxon>
        <taxon>Atherinomorphae</taxon>
        <taxon>Cyprinodontiformes</taxon>
        <taxon>Nothobranchiidae</taxon>
        <taxon>Nothobranchius</taxon>
    </lineage>
</organism>
<accession>A0A8C6LVY7</accession>
<keyword evidence="3" id="KW-0732">Signal</keyword>
<evidence type="ECO:0000256" key="1">
    <source>
        <dbReference type="ARBA" id="ARBA00004613"/>
    </source>
</evidence>
<sequence length="208" mass="23880">MLECHVVNSNFYFYYGVVLDASPLTCEGLLHPLSQPHLSSLGGTWALVAGSLSSLPLLERFRQRDSASVNFSSSASETRTSYTSSIRLNNTCLYNSYNISMEGRSFTYDGTAKSNLTANFVYTSCRDCILMRMYVESGQRQHLYLFSRRRQLEQEEMEEFRAQVKVNMEGLVCIHQELDFYWIFQSSNLFYCSIRNNSKSNCCDSHCN</sequence>
<evidence type="ECO:0000256" key="4">
    <source>
        <dbReference type="ARBA" id="ARBA00023180"/>
    </source>
</evidence>
<dbReference type="GO" id="GO:0005576">
    <property type="term" value="C:extracellular region"/>
    <property type="evidence" value="ECO:0007669"/>
    <property type="project" value="UniProtKB-SubCell"/>
</dbReference>
<dbReference type="PANTHER" id="PTHR11967">
    <property type="entry name" value="ALPHA-1-ACID GLYCOPROTEIN"/>
    <property type="match status" value="1"/>
</dbReference>
<reference evidence="5" key="2">
    <citation type="submission" date="2025-08" db="UniProtKB">
        <authorList>
            <consortium name="Ensembl"/>
        </authorList>
    </citation>
    <scope>IDENTIFICATION</scope>
</reference>
<evidence type="ECO:0000256" key="3">
    <source>
        <dbReference type="ARBA" id="ARBA00022729"/>
    </source>
</evidence>
<dbReference type="InterPro" id="IPR012674">
    <property type="entry name" value="Calycin"/>
</dbReference>
<dbReference type="AlphaFoldDB" id="A0A8C6LVY7"/>
<keyword evidence="6" id="KW-1185">Reference proteome</keyword>
<evidence type="ECO:0008006" key="7">
    <source>
        <dbReference type="Google" id="ProtNLM"/>
    </source>
</evidence>
<dbReference type="SUPFAM" id="SSF50814">
    <property type="entry name" value="Lipocalins"/>
    <property type="match status" value="1"/>
</dbReference>
<dbReference type="PANTHER" id="PTHR11967:SF2">
    <property type="entry name" value="ALPHA-1-ACID GLYCOPROTEIN 1"/>
    <property type="match status" value="1"/>
</dbReference>
<protein>
    <recommendedName>
        <fullName evidence="7">Apolipoprotein M</fullName>
    </recommendedName>
</protein>
<evidence type="ECO:0000313" key="5">
    <source>
        <dbReference type="Ensembl" id="ENSNFUP00015025472.1"/>
    </source>
</evidence>
<name>A0A8C6LVY7_NOTFU</name>
<evidence type="ECO:0000313" key="6">
    <source>
        <dbReference type="Proteomes" id="UP000694548"/>
    </source>
</evidence>
<keyword evidence="2" id="KW-0964">Secreted</keyword>
<dbReference type="Ensembl" id="ENSNFUT00015026615.1">
    <property type="protein sequence ID" value="ENSNFUP00015025472.1"/>
    <property type="gene ID" value="ENSNFUG00015012314.1"/>
</dbReference>
<dbReference type="Gene3D" id="2.40.128.20">
    <property type="match status" value="1"/>
</dbReference>
<evidence type="ECO:0000256" key="2">
    <source>
        <dbReference type="ARBA" id="ARBA00022525"/>
    </source>
</evidence>
<dbReference type="InterPro" id="IPR022734">
    <property type="entry name" value="ApoM"/>
</dbReference>
<dbReference type="Pfam" id="PF11032">
    <property type="entry name" value="ApoM"/>
    <property type="match status" value="1"/>
</dbReference>